<sequence length="150" mass="16858">MISKSNNTGRRQLSQDSYKTLNYVYLVLQSLLQVVAQPQPSFVNAFGQNVEIDSLGPDQTSATLDEVSSKAITAARTLLLRLSGQDTSQIDFYNEKLSEKQVVKAMQCVSAATDLVTKKRPPKYNFPTMQSMLAFDRVIADLERKLMQQY</sequence>
<dbReference type="Proteomes" id="UP000324800">
    <property type="component" value="Unassembled WGS sequence"/>
</dbReference>
<evidence type="ECO:0000313" key="2">
    <source>
        <dbReference type="Proteomes" id="UP000324800"/>
    </source>
</evidence>
<dbReference type="EMBL" id="SNRW01005024">
    <property type="protein sequence ID" value="KAA6385955.1"/>
    <property type="molecule type" value="Genomic_DNA"/>
</dbReference>
<organism evidence="1 2">
    <name type="scientific">Streblomastix strix</name>
    <dbReference type="NCBI Taxonomy" id="222440"/>
    <lineage>
        <taxon>Eukaryota</taxon>
        <taxon>Metamonada</taxon>
        <taxon>Preaxostyla</taxon>
        <taxon>Oxymonadida</taxon>
        <taxon>Streblomastigidae</taxon>
        <taxon>Streblomastix</taxon>
    </lineage>
</organism>
<protein>
    <submittedName>
        <fullName evidence="1">Uncharacterized protein</fullName>
    </submittedName>
</protein>
<evidence type="ECO:0000313" key="1">
    <source>
        <dbReference type="EMBL" id="KAA6385955.1"/>
    </source>
</evidence>
<accession>A0A5J4VU51</accession>
<name>A0A5J4VU51_9EUKA</name>
<reference evidence="1 2" key="1">
    <citation type="submission" date="2019-03" db="EMBL/GenBank/DDBJ databases">
        <title>Single cell metagenomics reveals metabolic interactions within the superorganism composed of flagellate Streblomastix strix and complex community of Bacteroidetes bacteria on its surface.</title>
        <authorList>
            <person name="Treitli S.C."/>
            <person name="Kolisko M."/>
            <person name="Husnik F."/>
            <person name="Keeling P."/>
            <person name="Hampl V."/>
        </authorList>
    </citation>
    <scope>NUCLEOTIDE SEQUENCE [LARGE SCALE GENOMIC DNA]</scope>
    <source>
        <strain evidence="1">ST1C</strain>
    </source>
</reference>
<proteinExistence type="predicted"/>
<dbReference type="AlphaFoldDB" id="A0A5J4VU51"/>
<comment type="caution">
    <text evidence="1">The sequence shown here is derived from an EMBL/GenBank/DDBJ whole genome shotgun (WGS) entry which is preliminary data.</text>
</comment>
<gene>
    <name evidence="1" type="ORF">EZS28_018520</name>
</gene>